<evidence type="ECO:0000256" key="2">
    <source>
        <dbReference type="SAM" id="Phobius"/>
    </source>
</evidence>
<gene>
    <name evidence="3" type="ORF">TREES_T100011646</name>
</gene>
<sequence>MKGLLSAVRWHLWLLLGQLWAPLHLTTESLRQALGIPALPCVALACGTVVVLMVKRRHILWRVKELSDRCSAHQEVPREGRRSTGPVIPAKEALRSSSVEAEPPKFLCLLILQNYLVHFTSGVAHFREEVGKWEPPDPSLEVPGERRWSTGPVTPAEEALRSSPLEAELPKLQFLCLVTLRNNLPHFMSGSAHFWEEAGKWEPLDTSQVTDPGSILEWPKKRENLLKKGKECLNNNAHVREEEIERWKPSAREREEEGERSDLSKAPT</sequence>
<reference evidence="4" key="2">
    <citation type="journal article" date="2013" name="Nat. Commun.">
        <title>Genome of the Chinese tree shrew.</title>
        <authorList>
            <person name="Fan Y."/>
            <person name="Huang Z.Y."/>
            <person name="Cao C.C."/>
            <person name="Chen C.S."/>
            <person name="Chen Y.X."/>
            <person name="Fan D.D."/>
            <person name="He J."/>
            <person name="Hou H.L."/>
            <person name="Hu L."/>
            <person name="Hu X.T."/>
            <person name="Jiang X.T."/>
            <person name="Lai R."/>
            <person name="Lang Y.S."/>
            <person name="Liang B."/>
            <person name="Liao S.G."/>
            <person name="Mu D."/>
            <person name="Ma Y.Y."/>
            <person name="Niu Y.Y."/>
            <person name="Sun X.Q."/>
            <person name="Xia J.Q."/>
            <person name="Xiao J."/>
            <person name="Xiong Z.Q."/>
            <person name="Xu L."/>
            <person name="Yang L."/>
            <person name="Zhang Y."/>
            <person name="Zhao W."/>
            <person name="Zhao X.D."/>
            <person name="Zheng Y.T."/>
            <person name="Zhou J.M."/>
            <person name="Zhu Y.B."/>
            <person name="Zhang G.J."/>
            <person name="Wang J."/>
            <person name="Yao Y.G."/>
        </authorList>
    </citation>
    <scope>NUCLEOTIDE SEQUENCE [LARGE SCALE GENOMIC DNA]</scope>
</reference>
<protein>
    <submittedName>
        <fullName evidence="3">Uncharacterized protein</fullName>
    </submittedName>
</protein>
<feature type="compositionally biased region" description="Basic and acidic residues" evidence="1">
    <location>
        <begin position="238"/>
        <end position="268"/>
    </location>
</feature>
<proteinExistence type="predicted"/>
<dbReference type="Proteomes" id="UP000011518">
    <property type="component" value="Unassembled WGS sequence"/>
</dbReference>
<keyword evidence="2" id="KW-0812">Transmembrane</keyword>
<accession>L9L2A4</accession>
<feature type="transmembrane region" description="Helical" evidence="2">
    <location>
        <begin position="35"/>
        <end position="54"/>
    </location>
</feature>
<reference evidence="4" key="1">
    <citation type="submission" date="2012-07" db="EMBL/GenBank/DDBJ databases">
        <title>Genome of the Chinese tree shrew, a rising model animal genetically related to primates.</title>
        <authorList>
            <person name="Zhang G."/>
            <person name="Fan Y."/>
            <person name="Yao Y."/>
            <person name="Huang Z."/>
        </authorList>
    </citation>
    <scope>NUCLEOTIDE SEQUENCE [LARGE SCALE GENOMIC DNA]</scope>
</reference>
<name>L9L2A4_TUPCH</name>
<keyword evidence="2" id="KW-0472">Membrane</keyword>
<keyword evidence="2" id="KW-1133">Transmembrane helix</keyword>
<keyword evidence="4" id="KW-1185">Reference proteome</keyword>
<evidence type="ECO:0000256" key="1">
    <source>
        <dbReference type="SAM" id="MobiDB-lite"/>
    </source>
</evidence>
<evidence type="ECO:0000313" key="4">
    <source>
        <dbReference type="Proteomes" id="UP000011518"/>
    </source>
</evidence>
<organism evidence="3 4">
    <name type="scientific">Tupaia chinensis</name>
    <name type="common">Chinese tree shrew</name>
    <name type="synonym">Tupaia belangeri chinensis</name>
    <dbReference type="NCBI Taxonomy" id="246437"/>
    <lineage>
        <taxon>Eukaryota</taxon>
        <taxon>Metazoa</taxon>
        <taxon>Chordata</taxon>
        <taxon>Craniata</taxon>
        <taxon>Vertebrata</taxon>
        <taxon>Euteleostomi</taxon>
        <taxon>Mammalia</taxon>
        <taxon>Eutheria</taxon>
        <taxon>Euarchontoglires</taxon>
        <taxon>Scandentia</taxon>
        <taxon>Tupaiidae</taxon>
        <taxon>Tupaia</taxon>
    </lineage>
</organism>
<feature type="region of interest" description="Disordered" evidence="1">
    <location>
        <begin position="237"/>
        <end position="268"/>
    </location>
</feature>
<dbReference type="EMBL" id="KB320534">
    <property type="protein sequence ID" value="ELW69330.1"/>
    <property type="molecule type" value="Genomic_DNA"/>
</dbReference>
<evidence type="ECO:0000313" key="3">
    <source>
        <dbReference type="EMBL" id="ELW69330.1"/>
    </source>
</evidence>
<dbReference type="InParanoid" id="L9L2A4"/>
<dbReference type="AlphaFoldDB" id="L9L2A4"/>